<organism evidence="1 2">
    <name type="scientific">Salix dunnii</name>
    <dbReference type="NCBI Taxonomy" id="1413687"/>
    <lineage>
        <taxon>Eukaryota</taxon>
        <taxon>Viridiplantae</taxon>
        <taxon>Streptophyta</taxon>
        <taxon>Embryophyta</taxon>
        <taxon>Tracheophyta</taxon>
        <taxon>Spermatophyta</taxon>
        <taxon>Magnoliopsida</taxon>
        <taxon>eudicotyledons</taxon>
        <taxon>Gunneridae</taxon>
        <taxon>Pentapetalae</taxon>
        <taxon>rosids</taxon>
        <taxon>fabids</taxon>
        <taxon>Malpighiales</taxon>
        <taxon>Salicaceae</taxon>
        <taxon>Saliceae</taxon>
        <taxon>Salix</taxon>
    </lineage>
</organism>
<dbReference type="AlphaFoldDB" id="A0A835N379"/>
<comment type="caution">
    <text evidence="1">The sequence shown here is derived from an EMBL/GenBank/DDBJ whole genome shotgun (WGS) entry which is preliminary data.</text>
</comment>
<sequence>MSWTKEVPPPSLAAARYSMIPELAAWNRNRQGFDQTCDLCGVSVWQQWQVTEKACSQSPPFVLLFAATQWQTCEGKLLTRAGMEEVQVRSRGARLLRGEHWIYSHGSRTLFC</sequence>
<evidence type="ECO:0000313" key="1">
    <source>
        <dbReference type="EMBL" id="KAF9681008.1"/>
    </source>
</evidence>
<accession>A0A835N379</accession>
<proteinExistence type="predicted"/>
<reference evidence="1 2" key="1">
    <citation type="submission" date="2020-10" db="EMBL/GenBank/DDBJ databases">
        <title>Plant Genome Project.</title>
        <authorList>
            <person name="Zhang R.-G."/>
        </authorList>
    </citation>
    <scope>NUCLEOTIDE SEQUENCE [LARGE SCALE GENOMIC DNA]</scope>
    <source>
        <strain evidence="1">FAFU-HL-1</strain>
        <tissue evidence="1">Leaf</tissue>
    </source>
</reference>
<name>A0A835N379_9ROSI</name>
<protein>
    <submittedName>
        <fullName evidence="1">Uncharacterized protein</fullName>
    </submittedName>
</protein>
<dbReference type="Proteomes" id="UP000657918">
    <property type="component" value="Unassembled WGS sequence"/>
</dbReference>
<evidence type="ECO:0000313" key="2">
    <source>
        <dbReference type="Proteomes" id="UP000657918"/>
    </source>
</evidence>
<dbReference type="EMBL" id="JADGMS010000006">
    <property type="protein sequence ID" value="KAF9681008.1"/>
    <property type="molecule type" value="Genomic_DNA"/>
</dbReference>
<keyword evidence="2" id="KW-1185">Reference proteome</keyword>
<gene>
    <name evidence="1" type="ORF">SADUNF_Sadunf06G0181000</name>
</gene>